<keyword evidence="2" id="KW-1185">Reference proteome</keyword>
<proteinExistence type="predicted"/>
<dbReference type="KEGG" id="hch:HCH_01300"/>
<dbReference type="OrthoDB" id="6372197at2"/>
<organism evidence="1 2">
    <name type="scientific">Hahella chejuensis (strain KCTC 2396)</name>
    <dbReference type="NCBI Taxonomy" id="349521"/>
    <lineage>
        <taxon>Bacteria</taxon>
        <taxon>Pseudomonadati</taxon>
        <taxon>Pseudomonadota</taxon>
        <taxon>Gammaproteobacteria</taxon>
        <taxon>Oceanospirillales</taxon>
        <taxon>Hahellaceae</taxon>
        <taxon>Hahella</taxon>
    </lineage>
</organism>
<sequence>MAEEFEKLHPILNEITRTVTQLYERQKDVDTLEKLIKLEAILKVKLEEIQAVRAKVENE</sequence>
<name>Q2SMF7_HAHCH</name>
<evidence type="ECO:0000313" key="2">
    <source>
        <dbReference type="Proteomes" id="UP000000238"/>
    </source>
</evidence>
<protein>
    <submittedName>
        <fullName evidence="1">Uncharacterized protein</fullName>
    </submittedName>
</protein>
<dbReference type="AlphaFoldDB" id="Q2SMF7"/>
<accession>Q2SMF7</accession>
<reference evidence="1 2" key="1">
    <citation type="journal article" date="2005" name="Nucleic Acids Res.">
        <title>Genomic blueprint of Hahella chejuensis, a marine microbe producing an algicidal agent.</title>
        <authorList>
            <person name="Jeong H."/>
            <person name="Yim J.H."/>
            <person name="Lee C."/>
            <person name="Choi S.-H."/>
            <person name="Park Y.K."/>
            <person name="Yoon S.H."/>
            <person name="Hur C.-G."/>
            <person name="Kang H.-Y."/>
            <person name="Kim D."/>
            <person name="Lee H.H."/>
            <person name="Park K.H."/>
            <person name="Park S.-H."/>
            <person name="Park H.-S."/>
            <person name="Lee H.K."/>
            <person name="Oh T.K."/>
            <person name="Kim J.F."/>
        </authorList>
    </citation>
    <scope>NUCLEOTIDE SEQUENCE [LARGE SCALE GENOMIC DNA]</scope>
    <source>
        <strain evidence="1 2">KCTC 2396</strain>
    </source>
</reference>
<dbReference type="EMBL" id="CP000155">
    <property type="protein sequence ID" value="ABC28167.1"/>
    <property type="molecule type" value="Genomic_DNA"/>
</dbReference>
<gene>
    <name evidence="1" type="ordered locus">HCH_01300</name>
</gene>
<dbReference type="HOGENOM" id="CLU_210280_0_0_6"/>
<evidence type="ECO:0000313" key="1">
    <source>
        <dbReference type="EMBL" id="ABC28167.1"/>
    </source>
</evidence>
<dbReference type="Proteomes" id="UP000000238">
    <property type="component" value="Chromosome"/>
</dbReference>
<dbReference type="RefSeq" id="WP_011395240.1">
    <property type="nucleotide sequence ID" value="NC_007645.1"/>
</dbReference>